<keyword evidence="5 7" id="KW-0802">TPR repeat</keyword>
<evidence type="ECO:0000256" key="1">
    <source>
        <dbReference type="ARBA" id="ARBA00022618"/>
    </source>
</evidence>
<dbReference type="PROSITE" id="PS50005">
    <property type="entry name" value="TPR"/>
    <property type="match status" value="2"/>
</dbReference>
<name>A0A7D9CUY6_DEKBR</name>
<proteinExistence type="predicted"/>
<evidence type="ECO:0000313" key="10">
    <source>
        <dbReference type="EMBL" id="VUG16134.1"/>
    </source>
</evidence>
<dbReference type="AlphaFoldDB" id="A0A7D9CUY6"/>
<dbReference type="Proteomes" id="UP000568158">
    <property type="component" value="Unassembled WGS sequence"/>
</dbReference>
<evidence type="ECO:0000313" key="12">
    <source>
        <dbReference type="Proteomes" id="UP000568158"/>
    </source>
</evidence>
<dbReference type="EMBL" id="JABCYN010000001">
    <property type="protein sequence ID" value="KAF6016289.1"/>
    <property type="molecule type" value="Genomic_DNA"/>
</dbReference>
<evidence type="ECO:0000256" key="5">
    <source>
        <dbReference type="ARBA" id="ARBA00022803"/>
    </source>
</evidence>
<evidence type="ECO:0000256" key="4">
    <source>
        <dbReference type="ARBA" id="ARBA00022786"/>
    </source>
</evidence>
<accession>A0A7D9CUY6</accession>
<keyword evidence="6" id="KW-0131">Cell cycle</keyword>
<feature type="domain" description="Cdc23" evidence="8">
    <location>
        <begin position="9"/>
        <end position="283"/>
    </location>
</feature>
<gene>
    <name evidence="10" type="primary">CDC23</name>
    <name evidence="10" type="ORF">DEBR0S1_08570G</name>
    <name evidence="9" type="ORF">HII12_000030</name>
</gene>
<feature type="repeat" description="TPR" evidence="7">
    <location>
        <begin position="446"/>
        <end position="479"/>
    </location>
</feature>
<evidence type="ECO:0000256" key="6">
    <source>
        <dbReference type="ARBA" id="ARBA00023306"/>
    </source>
</evidence>
<dbReference type="Pfam" id="PF00515">
    <property type="entry name" value="TPR_1"/>
    <property type="match status" value="1"/>
</dbReference>
<dbReference type="SMART" id="SM00028">
    <property type="entry name" value="TPR"/>
    <property type="match status" value="5"/>
</dbReference>
<dbReference type="Pfam" id="PF13414">
    <property type="entry name" value="TPR_11"/>
    <property type="match status" value="1"/>
</dbReference>
<evidence type="ECO:0000256" key="7">
    <source>
        <dbReference type="PROSITE-ProRule" id="PRU00339"/>
    </source>
</evidence>
<dbReference type="GO" id="GO:0045842">
    <property type="term" value="P:positive regulation of mitotic metaphase/anaphase transition"/>
    <property type="evidence" value="ECO:0007669"/>
    <property type="project" value="TreeGrafter"/>
</dbReference>
<dbReference type="PANTHER" id="PTHR12558">
    <property type="entry name" value="CELL DIVISION CYCLE 16,23,27"/>
    <property type="match status" value="1"/>
</dbReference>
<dbReference type="Pfam" id="PF13181">
    <property type="entry name" value="TPR_8"/>
    <property type="match status" value="2"/>
</dbReference>
<evidence type="ECO:0000256" key="3">
    <source>
        <dbReference type="ARBA" id="ARBA00022776"/>
    </source>
</evidence>
<dbReference type="InterPro" id="IPR019734">
    <property type="entry name" value="TPR_rpt"/>
</dbReference>
<reference evidence="9 12" key="2">
    <citation type="journal article" date="2020" name="Appl. Microbiol. Biotechnol.">
        <title>Targeted gene deletion in Brettanomyces bruxellensis with an expression-free CRISPR-Cas9 system.</title>
        <authorList>
            <person name="Varela C."/>
            <person name="Bartel C."/>
            <person name="Onetto C."/>
            <person name="Borneman A."/>
        </authorList>
    </citation>
    <scope>NUCLEOTIDE SEQUENCE [LARGE SCALE GENOMIC DNA]</scope>
    <source>
        <strain evidence="9 12">AWRI1613</strain>
    </source>
</reference>
<dbReference type="PANTHER" id="PTHR12558:SF10">
    <property type="entry name" value="CELL DIVISION CYCLE PROTEIN 23 HOMOLOG"/>
    <property type="match status" value="1"/>
</dbReference>
<keyword evidence="3" id="KW-0498">Mitosis</keyword>
<keyword evidence="11" id="KW-1185">Reference proteome</keyword>
<keyword evidence="1" id="KW-0132">Cell division</keyword>
<dbReference type="GO" id="GO:0005680">
    <property type="term" value="C:anaphase-promoting complex"/>
    <property type="evidence" value="ECO:0007669"/>
    <property type="project" value="InterPro"/>
</dbReference>
<keyword evidence="2" id="KW-0677">Repeat</keyword>
<evidence type="ECO:0000256" key="2">
    <source>
        <dbReference type="ARBA" id="ARBA00022737"/>
    </source>
</evidence>
<sequence length="574" mass="66270">MDLTEQLGLRNALSESASTLRDHHLYSASKWSAEALNGMKPLSEEQKFALYQKKGQSKVNGESLHTYLPKITPECELQRFYDMDKLTLASSYFDCKEFDRCSSALKGCKSDTATFLRLYSMYLSGERKRDLDSGAVLSENNGNSQNPYLSEISKQLKQLTEAGSGRLTDPFLLYLAGVVATCSKDIPRARELLYQSLTLYPFNWGCWKELLSSLGNFSDASAFLLRFARNSRFTENKCYRVMLLFFEITIHQEFFQTSPEVVNDLQFLEEIFPKFSFVKVQQALVSYNALDYAAAENIFDSVLVLDPLRLDDMDTYSNILYVMEKKSKLSFLAQHTLKVDPLRSETCCVVANYYSLKFDHQKAIMYYKRALALNKRCLSAWTLMGHEFVELKNSHAAIESYRRAVDANNKDFRAWYGLGQAYEVLDMNLYSLYYYQRACALRPMDKRMWQAIGNCSEKLNEYEDAIKAYKKALSVSPEVDPVIMYKLASLYEEKGDVKNVKFYMLQCLKEEEYEGATDETSKARLWLAKHEMQVKNWQHAYNYASELMHGTSHDIEEARAIAREAGERLREQNE</sequence>
<dbReference type="GO" id="GO:0051301">
    <property type="term" value="P:cell division"/>
    <property type="evidence" value="ECO:0007669"/>
    <property type="project" value="UniProtKB-KW"/>
</dbReference>
<dbReference type="PROSITE" id="PS50293">
    <property type="entry name" value="TPR_REGION"/>
    <property type="match status" value="1"/>
</dbReference>
<dbReference type="InterPro" id="IPR007192">
    <property type="entry name" value="APC8"/>
</dbReference>
<dbReference type="Pfam" id="PF04049">
    <property type="entry name" value="ANAPC8"/>
    <property type="match status" value="1"/>
</dbReference>
<dbReference type="GO" id="GO:0016567">
    <property type="term" value="P:protein ubiquitination"/>
    <property type="evidence" value="ECO:0007669"/>
    <property type="project" value="TreeGrafter"/>
</dbReference>
<dbReference type="InterPro" id="IPR011990">
    <property type="entry name" value="TPR-like_helical_dom_sf"/>
</dbReference>
<reference evidence="10 11" key="1">
    <citation type="submission" date="2019-07" db="EMBL/GenBank/DDBJ databases">
        <authorList>
            <person name="Friedrich A."/>
            <person name="Schacherer J."/>
        </authorList>
    </citation>
    <scope>NUCLEOTIDE SEQUENCE [LARGE SCALE GENOMIC DNA]</scope>
</reference>
<dbReference type="SUPFAM" id="SSF48452">
    <property type="entry name" value="TPR-like"/>
    <property type="match status" value="1"/>
</dbReference>
<evidence type="ECO:0000259" key="8">
    <source>
        <dbReference type="Pfam" id="PF04049"/>
    </source>
</evidence>
<keyword evidence="4" id="KW-0833">Ubl conjugation pathway</keyword>
<dbReference type="GO" id="GO:0031145">
    <property type="term" value="P:anaphase-promoting complex-dependent catabolic process"/>
    <property type="evidence" value="ECO:0007669"/>
    <property type="project" value="TreeGrafter"/>
</dbReference>
<evidence type="ECO:0000313" key="9">
    <source>
        <dbReference type="EMBL" id="KAF6016289.1"/>
    </source>
</evidence>
<evidence type="ECO:0000313" key="11">
    <source>
        <dbReference type="Proteomes" id="UP000478008"/>
    </source>
</evidence>
<dbReference type="Gene3D" id="1.25.40.10">
    <property type="entry name" value="Tetratricopeptide repeat domain"/>
    <property type="match status" value="2"/>
</dbReference>
<feature type="repeat" description="TPR" evidence="7">
    <location>
        <begin position="378"/>
        <end position="411"/>
    </location>
</feature>
<protein>
    <submittedName>
        <fullName evidence="10">DEBR0S1_08570g1_1</fullName>
    </submittedName>
</protein>
<dbReference type="EMBL" id="CABFWN010000001">
    <property type="protein sequence ID" value="VUG16134.1"/>
    <property type="molecule type" value="Genomic_DNA"/>
</dbReference>
<dbReference type="Proteomes" id="UP000478008">
    <property type="component" value="Unassembled WGS sequence"/>
</dbReference>
<organism evidence="10 11">
    <name type="scientific">Dekkera bruxellensis</name>
    <name type="common">Brettanomyces custersii</name>
    <dbReference type="NCBI Taxonomy" id="5007"/>
    <lineage>
        <taxon>Eukaryota</taxon>
        <taxon>Fungi</taxon>
        <taxon>Dikarya</taxon>
        <taxon>Ascomycota</taxon>
        <taxon>Saccharomycotina</taxon>
        <taxon>Pichiomycetes</taxon>
        <taxon>Pichiales</taxon>
        <taxon>Pichiaceae</taxon>
        <taxon>Brettanomyces</taxon>
    </lineage>
</organism>